<comment type="caution">
    <text evidence="2">The sequence shown here is derived from an EMBL/GenBank/DDBJ whole genome shotgun (WGS) entry which is preliminary data.</text>
</comment>
<protein>
    <submittedName>
        <fullName evidence="2">Uncharacterized protein</fullName>
    </submittedName>
</protein>
<evidence type="ECO:0000256" key="1">
    <source>
        <dbReference type="SAM" id="MobiDB-lite"/>
    </source>
</evidence>
<evidence type="ECO:0000313" key="3">
    <source>
        <dbReference type="Proteomes" id="UP000729402"/>
    </source>
</evidence>
<organism evidence="2 3">
    <name type="scientific">Zizania palustris</name>
    <name type="common">Northern wild rice</name>
    <dbReference type="NCBI Taxonomy" id="103762"/>
    <lineage>
        <taxon>Eukaryota</taxon>
        <taxon>Viridiplantae</taxon>
        <taxon>Streptophyta</taxon>
        <taxon>Embryophyta</taxon>
        <taxon>Tracheophyta</taxon>
        <taxon>Spermatophyta</taxon>
        <taxon>Magnoliopsida</taxon>
        <taxon>Liliopsida</taxon>
        <taxon>Poales</taxon>
        <taxon>Poaceae</taxon>
        <taxon>BOP clade</taxon>
        <taxon>Oryzoideae</taxon>
        <taxon>Oryzeae</taxon>
        <taxon>Zizaniinae</taxon>
        <taxon>Zizania</taxon>
    </lineage>
</organism>
<reference evidence="2" key="2">
    <citation type="submission" date="2021-02" db="EMBL/GenBank/DDBJ databases">
        <authorList>
            <person name="Kimball J.A."/>
            <person name="Haas M.W."/>
            <person name="Macchietto M."/>
            <person name="Kono T."/>
            <person name="Duquette J."/>
            <person name="Shao M."/>
        </authorList>
    </citation>
    <scope>NUCLEOTIDE SEQUENCE</scope>
    <source>
        <tissue evidence="2">Fresh leaf tissue</tissue>
    </source>
</reference>
<evidence type="ECO:0000313" key="2">
    <source>
        <dbReference type="EMBL" id="KAG8047768.1"/>
    </source>
</evidence>
<feature type="region of interest" description="Disordered" evidence="1">
    <location>
        <begin position="32"/>
        <end position="86"/>
    </location>
</feature>
<feature type="compositionally biased region" description="Basic and acidic residues" evidence="1">
    <location>
        <begin position="185"/>
        <end position="201"/>
    </location>
</feature>
<keyword evidence="3" id="KW-1185">Reference proteome</keyword>
<dbReference type="EMBL" id="JAAALK010000290">
    <property type="protein sequence ID" value="KAG8047768.1"/>
    <property type="molecule type" value="Genomic_DNA"/>
</dbReference>
<accession>A0A8J5RKR9</accession>
<feature type="compositionally biased region" description="Basic and acidic residues" evidence="1">
    <location>
        <begin position="219"/>
        <end position="230"/>
    </location>
</feature>
<name>A0A8J5RKR9_ZIZPA</name>
<proteinExistence type="predicted"/>
<gene>
    <name evidence="2" type="ORF">GUJ93_ZPchr0008g13431</name>
</gene>
<sequence>MLIPKNPEVGVWKQNIRTHSAKAHKRPKVTYNMLVNKHQRRARETGPHTKRPGQLKDPRLSEGDFGPKQSSPPHNGFGPQWPGAPFGGFEPQWLNPPCGGFEPQWPNPLYSNFGLQWPNPAPFWMNSPTEGFGPHWPNVPPVWQDPSLSEAKGYRREEAEERESEAITIRVGSHEVPIPKASSPESDRGESHTTVRARAEAGFDQPGTTSLTTGVRIEGPSERRVHKAEGRSTTSATIDRNRTVAPDTKPQPSWAPPGMSKSQKRCLQ</sequence>
<reference evidence="2" key="1">
    <citation type="journal article" date="2021" name="bioRxiv">
        <title>Whole Genome Assembly and Annotation of Northern Wild Rice, Zizania palustris L., Supports a Whole Genome Duplication in the Zizania Genus.</title>
        <authorList>
            <person name="Haas M."/>
            <person name="Kono T."/>
            <person name="Macchietto M."/>
            <person name="Millas R."/>
            <person name="McGilp L."/>
            <person name="Shao M."/>
            <person name="Duquette J."/>
            <person name="Hirsch C.N."/>
            <person name="Kimball J."/>
        </authorList>
    </citation>
    <scope>NUCLEOTIDE SEQUENCE</scope>
    <source>
        <tissue evidence="2">Fresh leaf tissue</tissue>
    </source>
</reference>
<feature type="region of interest" description="Disordered" evidence="1">
    <location>
        <begin position="150"/>
        <end position="268"/>
    </location>
</feature>
<dbReference type="AlphaFoldDB" id="A0A8J5RKR9"/>
<dbReference type="Proteomes" id="UP000729402">
    <property type="component" value="Unassembled WGS sequence"/>
</dbReference>